<dbReference type="InterPro" id="IPR006311">
    <property type="entry name" value="TAT_signal"/>
</dbReference>
<evidence type="ECO:0000313" key="5">
    <source>
        <dbReference type="Proteomes" id="UP000256541"/>
    </source>
</evidence>
<reference evidence="4 5" key="1">
    <citation type="submission" date="2017-04" db="EMBL/GenBank/DDBJ databases">
        <title>Comparative genome analysis of Subtercola boreus.</title>
        <authorList>
            <person name="Cho Y.-J."/>
            <person name="Cho A."/>
            <person name="Kim O.-S."/>
            <person name="Lee J.-I."/>
        </authorList>
    </citation>
    <scope>NUCLEOTIDE SEQUENCE [LARGE SCALE GENOMIC DNA]</scope>
    <source>
        <strain evidence="4 5">P27479</strain>
    </source>
</reference>
<dbReference type="Pfam" id="PF02113">
    <property type="entry name" value="Peptidase_S13"/>
    <property type="match status" value="2"/>
</dbReference>
<dbReference type="RefSeq" id="WP_116410341.1">
    <property type="nucleotide sequence ID" value="NZ_NBXB01000011.1"/>
</dbReference>
<dbReference type="EMBL" id="NBXB01000011">
    <property type="protein sequence ID" value="RFA16477.1"/>
    <property type="molecule type" value="Genomic_DNA"/>
</dbReference>
<name>A0A3E0W5R3_9MICO</name>
<dbReference type="OrthoDB" id="56883at2"/>
<evidence type="ECO:0000256" key="2">
    <source>
        <dbReference type="ARBA" id="ARBA00022801"/>
    </source>
</evidence>
<dbReference type="SUPFAM" id="SSF56601">
    <property type="entry name" value="beta-lactamase/transpeptidase-like"/>
    <property type="match status" value="1"/>
</dbReference>
<evidence type="ECO:0000313" key="4">
    <source>
        <dbReference type="EMBL" id="RFA16477.1"/>
    </source>
</evidence>
<dbReference type="Proteomes" id="UP000256541">
    <property type="component" value="Unassembled WGS sequence"/>
</dbReference>
<gene>
    <name evidence="4" type="ORF">B7R22_03065</name>
</gene>
<protein>
    <recommendedName>
        <fullName evidence="6">D-alanyl-D-alanine carboxypeptidase/D-alanyl-D-alanine-endopeptidase</fullName>
    </recommendedName>
</protein>
<evidence type="ECO:0000256" key="3">
    <source>
        <dbReference type="SAM" id="MobiDB-lite"/>
    </source>
</evidence>
<keyword evidence="2" id="KW-0378">Hydrolase</keyword>
<proteinExistence type="inferred from homology"/>
<dbReference type="AlphaFoldDB" id="A0A3E0W5R3"/>
<evidence type="ECO:0008006" key="6">
    <source>
        <dbReference type="Google" id="ProtNLM"/>
    </source>
</evidence>
<organism evidence="4 5">
    <name type="scientific">Subtercola boreus</name>
    <dbReference type="NCBI Taxonomy" id="120213"/>
    <lineage>
        <taxon>Bacteria</taxon>
        <taxon>Bacillati</taxon>
        <taxon>Actinomycetota</taxon>
        <taxon>Actinomycetes</taxon>
        <taxon>Micrococcales</taxon>
        <taxon>Microbacteriaceae</taxon>
        <taxon>Subtercola</taxon>
    </lineage>
</organism>
<dbReference type="PANTHER" id="PTHR30023:SF0">
    <property type="entry name" value="PENICILLIN-SENSITIVE CARBOXYPEPTIDASE A"/>
    <property type="match status" value="1"/>
</dbReference>
<dbReference type="GO" id="GO:0004185">
    <property type="term" value="F:serine-type carboxypeptidase activity"/>
    <property type="evidence" value="ECO:0007669"/>
    <property type="project" value="InterPro"/>
</dbReference>
<dbReference type="InterPro" id="IPR000667">
    <property type="entry name" value="Peptidase_S13"/>
</dbReference>
<evidence type="ECO:0000256" key="1">
    <source>
        <dbReference type="ARBA" id="ARBA00006096"/>
    </source>
</evidence>
<dbReference type="PROSITE" id="PS51318">
    <property type="entry name" value="TAT"/>
    <property type="match status" value="1"/>
</dbReference>
<sequence>MPGHSASQNPRRRRWLVAGGWSALVVLGAASVAGGAAFASGRADVSVTAPALSGAPTPALSPVPTATGPVVERRPQPTTAAAPAIVRTCSVDALASAGGLGTFQGTVRDASTGSILFDRGGEQFSRTASVMKVLTSAAALAVLGPDHRVTTRVVRGAAAGEIVLVGGGDVTLASGASNIYNDSASMNDLAAQVKAAWSDDPLSSGSAISTITLDASMFTGDTWQPSWNRIEQTEGSTAEVAALMVDGDRANPSADTSPRSDDPVARAGQAFRSALGSLASGARLTEGTATAGATTLGSVQSAPVSTMVQEAVLRSDNTEAEMLARLTAITLGAGSSFSALQSAIPAALRDAYGLDPAGLVIVDGSGLSDDDAVSTRYITTLMDKVNAREANLGVLLDGLPVADQTGTLSYRFTGGNSVVNGKVFAKTGSIDSGNMLAGVVHAADGSVLTFAFFALGSQLGSGREALDALTVGLYTCGNALSNH</sequence>
<comment type="similarity">
    <text evidence="1">Belongs to the peptidase S13 family.</text>
</comment>
<dbReference type="GO" id="GO:0006508">
    <property type="term" value="P:proteolysis"/>
    <property type="evidence" value="ECO:0007669"/>
    <property type="project" value="InterPro"/>
</dbReference>
<dbReference type="PRINTS" id="PR00922">
    <property type="entry name" value="DADACBPTASE3"/>
</dbReference>
<dbReference type="Gene3D" id="3.40.710.10">
    <property type="entry name" value="DD-peptidase/beta-lactamase superfamily"/>
    <property type="match status" value="2"/>
</dbReference>
<dbReference type="GO" id="GO:0000270">
    <property type="term" value="P:peptidoglycan metabolic process"/>
    <property type="evidence" value="ECO:0007669"/>
    <property type="project" value="TreeGrafter"/>
</dbReference>
<comment type="caution">
    <text evidence="4">The sequence shown here is derived from an EMBL/GenBank/DDBJ whole genome shotgun (WGS) entry which is preliminary data.</text>
</comment>
<dbReference type="InterPro" id="IPR012338">
    <property type="entry name" value="Beta-lactam/transpept-like"/>
</dbReference>
<accession>A0A3E0W5R3</accession>
<feature type="region of interest" description="Disordered" evidence="3">
    <location>
        <begin position="53"/>
        <end position="79"/>
    </location>
</feature>
<dbReference type="PANTHER" id="PTHR30023">
    <property type="entry name" value="D-ALANYL-D-ALANINE CARBOXYPEPTIDASE"/>
    <property type="match status" value="1"/>
</dbReference>